<name>A0A0G4EEV9_VITBC</name>
<dbReference type="AlphaFoldDB" id="A0A0G4EEV9"/>
<evidence type="ECO:0008006" key="4">
    <source>
        <dbReference type="Google" id="ProtNLM"/>
    </source>
</evidence>
<evidence type="ECO:0000256" key="1">
    <source>
        <dbReference type="SAM" id="SignalP"/>
    </source>
</evidence>
<reference evidence="2 3" key="1">
    <citation type="submission" date="2014-11" db="EMBL/GenBank/DDBJ databases">
        <authorList>
            <person name="Zhu J."/>
            <person name="Qi W."/>
            <person name="Song R."/>
        </authorList>
    </citation>
    <scope>NUCLEOTIDE SEQUENCE [LARGE SCALE GENOMIC DNA]</scope>
</reference>
<accession>A0A0G4EEV9</accession>
<dbReference type="EMBL" id="CDMY01000221">
    <property type="protein sequence ID" value="CEL94551.1"/>
    <property type="molecule type" value="Genomic_DNA"/>
</dbReference>
<evidence type="ECO:0000313" key="2">
    <source>
        <dbReference type="EMBL" id="CEL94551.1"/>
    </source>
</evidence>
<proteinExistence type="predicted"/>
<sequence>MLFLLGLVFLPSLVSSGFLPVSTNNSNAIGKPRGVTAPVPDLLVGCHSPFHALPFPVPLNYKQTKAEKQAWLHDYDQHVAYADLPYRNFSAPEVPTTSAAFPKGVFPRKLYGFNPDEFQVFWQTQEGNILVDSGRLCGKKDGDSCMPHKWPRDVLAGPVPHYWQMNLLDTEQIQIALNNLDLPLNHFTGIWFHNCHRDMFFEEAMQLAPDEANPGRYLPYRAPNQIMWMVTASLLAHTEDAYMINTIFPALFWQGEPCECAFANQYCAFHSAFGREMCWPSHSVALNFDMSMSVLEGLGWRIAGGVDVGDYISGKEIFQKFATIFQRI</sequence>
<dbReference type="PhylomeDB" id="A0A0G4EEV9"/>
<protein>
    <recommendedName>
        <fullName evidence="4">Nucleotide-diphospho-sugar transferase domain-containing protein</fullName>
    </recommendedName>
</protein>
<feature type="signal peptide" evidence="1">
    <location>
        <begin position="1"/>
        <end position="16"/>
    </location>
</feature>
<keyword evidence="3" id="KW-1185">Reference proteome</keyword>
<dbReference type="VEuPathDB" id="CryptoDB:Vbra_7277"/>
<organism evidence="2 3">
    <name type="scientific">Vitrella brassicaformis (strain CCMP3155)</name>
    <dbReference type="NCBI Taxonomy" id="1169540"/>
    <lineage>
        <taxon>Eukaryota</taxon>
        <taxon>Sar</taxon>
        <taxon>Alveolata</taxon>
        <taxon>Colpodellida</taxon>
        <taxon>Vitrellaceae</taxon>
        <taxon>Vitrella</taxon>
    </lineage>
</organism>
<dbReference type="Proteomes" id="UP000041254">
    <property type="component" value="Unassembled WGS sequence"/>
</dbReference>
<evidence type="ECO:0000313" key="3">
    <source>
        <dbReference type="Proteomes" id="UP000041254"/>
    </source>
</evidence>
<feature type="chain" id="PRO_5005187653" description="Nucleotide-diphospho-sugar transferase domain-containing protein" evidence="1">
    <location>
        <begin position="17"/>
        <end position="328"/>
    </location>
</feature>
<keyword evidence="1" id="KW-0732">Signal</keyword>
<gene>
    <name evidence="2" type="ORF">Vbra_7277</name>
</gene>
<dbReference type="InParanoid" id="A0A0G4EEV9"/>